<reference evidence="2" key="1">
    <citation type="submission" date="2021-04" db="EMBL/GenBank/DDBJ databases">
        <title>Devosia litorisediminis sp. nov., isolated from a sand dune.</title>
        <authorList>
            <person name="Park S."/>
            <person name="Yoon J.-H."/>
        </authorList>
    </citation>
    <scope>NUCLEOTIDE SEQUENCE</scope>
    <source>
        <strain evidence="2">BSSL-BM10</strain>
    </source>
</reference>
<keyword evidence="3" id="KW-1185">Reference proteome</keyword>
<dbReference type="RefSeq" id="WP_212658089.1">
    <property type="nucleotide sequence ID" value="NZ_JAGXTP010000001.1"/>
</dbReference>
<name>A0A942EEX9_9HYPH</name>
<protein>
    <submittedName>
        <fullName evidence="2">Uncharacterized protein</fullName>
    </submittedName>
</protein>
<evidence type="ECO:0000313" key="2">
    <source>
        <dbReference type="EMBL" id="MBS3848551.1"/>
    </source>
</evidence>
<comment type="caution">
    <text evidence="2">The sequence shown here is derived from an EMBL/GenBank/DDBJ whole genome shotgun (WGS) entry which is preliminary data.</text>
</comment>
<evidence type="ECO:0000256" key="1">
    <source>
        <dbReference type="SAM" id="MobiDB-lite"/>
    </source>
</evidence>
<feature type="region of interest" description="Disordered" evidence="1">
    <location>
        <begin position="51"/>
        <end position="85"/>
    </location>
</feature>
<dbReference type="Proteomes" id="UP000678281">
    <property type="component" value="Unassembled WGS sequence"/>
</dbReference>
<proteinExistence type="predicted"/>
<accession>A0A942EEX9</accession>
<gene>
    <name evidence="2" type="ORF">KD146_07560</name>
</gene>
<evidence type="ECO:0000313" key="3">
    <source>
        <dbReference type="Proteomes" id="UP000678281"/>
    </source>
</evidence>
<dbReference type="EMBL" id="JAGXTP010000001">
    <property type="protein sequence ID" value="MBS3848551.1"/>
    <property type="molecule type" value="Genomic_DNA"/>
</dbReference>
<sequence length="174" mass="19409">MGIAINGLHVRRPQTHLHAFVIPSLSARNRFDHRFHAATSLVRLRFKTVVTGRPDEPHPERSNRLQQTRNREVRHVTGQSPSTIDWPDQWTVFDPGGGDPIHQGTCGRFGQRDHAAITVLVRLAPTDEESQLTVPVLDHILGSEGSKFGPSAKPLKAQSDQRLVAFARKRVRAG</sequence>
<feature type="compositionally biased region" description="Basic and acidic residues" evidence="1">
    <location>
        <begin position="53"/>
        <end position="75"/>
    </location>
</feature>
<organism evidence="2 3">
    <name type="scientific">Devosia litorisediminis</name>
    <dbReference type="NCBI Taxonomy" id="2829817"/>
    <lineage>
        <taxon>Bacteria</taxon>
        <taxon>Pseudomonadati</taxon>
        <taxon>Pseudomonadota</taxon>
        <taxon>Alphaproteobacteria</taxon>
        <taxon>Hyphomicrobiales</taxon>
        <taxon>Devosiaceae</taxon>
        <taxon>Devosia</taxon>
    </lineage>
</organism>
<dbReference type="AlphaFoldDB" id="A0A942EEX9"/>